<keyword evidence="5" id="KW-0460">Magnesium</keyword>
<dbReference type="PANTHER" id="PTHR17901">
    <property type="entry name" value="MAGNESIUM-DEPENDENT PHOSPHATASE 1 MDP1"/>
    <property type="match status" value="1"/>
</dbReference>
<protein>
    <recommendedName>
        <fullName evidence="9">Magnesium-dependent phosphatase 1</fullName>
        <ecNumber evidence="2">3.1.3.48</ecNumber>
    </recommendedName>
</protein>
<keyword evidence="11" id="KW-1185">Reference proteome</keyword>
<evidence type="ECO:0000313" key="10">
    <source>
        <dbReference type="EMBL" id="KAG7159409.1"/>
    </source>
</evidence>
<reference evidence="10" key="1">
    <citation type="journal article" date="2021" name="Sci. Adv.">
        <title>The American lobster genome reveals insights on longevity, neural, and immune adaptations.</title>
        <authorList>
            <person name="Polinski J.M."/>
            <person name="Zimin A.V."/>
            <person name="Clark K.F."/>
            <person name="Kohn A.B."/>
            <person name="Sadowski N."/>
            <person name="Timp W."/>
            <person name="Ptitsyn A."/>
            <person name="Khanna P."/>
            <person name="Romanova D.Y."/>
            <person name="Williams P."/>
            <person name="Greenwood S.J."/>
            <person name="Moroz L.L."/>
            <person name="Walt D.R."/>
            <person name="Bodnar A.G."/>
        </authorList>
    </citation>
    <scope>NUCLEOTIDE SEQUENCE</scope>
    <source>
        <strain evidence="10">GMGI-L3</strain>
    </source>
</reference>
<comment type="caution">
    <text evidence="10">The sequence shown here is derived from an EMBL/GenBank/DDBJ whole genome shotgun (WGS) entry which is preliminary data.</text>
</comment>
<evidence type="ECO:0000256" key="5">
    <source>
        <dbReference type="ARBA" id="ARBA00022842"/>
    </source>
</evidence>
<dbReference type="GO" id="GO:0003993">
    <property type="term" value="F:acid phosphatase activity"/>
    <property type="evidence" value="ECO:0007669"/>
    <property type="project" value="TreeGrafter"/>
</dbReference>
<evidence type="ECO:0000256" key="4">
    <source>
        <dbReference type="ARBA" id="ARBA00022801"/>
    </source>
</evidence>
<dbReference type="InterPro" id="IPR010036">
    <property type="entry name" value="MDP_1_eu_arc"/>
</dbReference>
<keyword evidence="6" id="KW-0904">Protein phosphatase</keyword>
<evidence type="ECO:0000256" key="9">
    <source>
        <dbReference type="ARBA" id="ARBA00069981"/>
    </source>
</evidence>
<evidence type="ECO:0000256" key="1">
    <source>
        <dbReference type="ARBA" id="ARBA00001946"/>
    </source>
</evidence>
<dbReference type="EMBL" id="JAHLQT010033114">
    <property type="protein sequence ID" value="KAG7159409.1"/>
    <property type="molecule type" value="Genomic_DNA"/>
</dbReference>
<dbReference type="PANTHER" id="PTHR17901:SF14">
    <property type="entry name" value="MAGNESIUM-DEPENDENT PHOSPHATASE 1"/>
    <property type="match status" value="1"/>
</dbReference>
<dbReference type="CDD" id="cd07501">
    <property type="entry name" value="HAD_MDP-1_like"/>
    <property type="match status" value="1"/>
</dbReference>
<dbReference type="SFLD" id="SFLDG01129">
    <property type="entry name" value="C1.5:_HAD__Beta-PGM__Phosphata"/>
    <property type="match status" value="1"/>
</dbReference>
<dbReference type="NCBIfam" id="TIGR01681">
    <property type="entry name" value="HAD-SF-IIIC"/>
    <property type="match status" value="1"/>
</dbReference>
<sequence>MLKKPKLIAFDLDYTLWPFWVDTHVDPPFRKAKNGQVVDAQSRKVKYYKEVPSVLKQLHNEGYVLAVASRTGEIDGANQLLKLFDWEKYFTYKEIYPGSKTTHFQRIKTKSGIDFSEMLFFDDEHRNKIDLNTIGVLMILVDDGVTQELIRKGLENFSEQYGSK</sequence>
<evidence type="ECO:0000256" key="6">
    <source>
        <dbReference type="ARBA" id="ARBA00022912"/>
    </source>
</evidence>
<dbReference type="GO" id="GO:0046872">
    <property type="term" value="F:metal ion binding"/>
    <property type="evidence" value="ECO:0007669"/>
    <property type="project" value="UniProtKB-KW"/>
</dbReference>
<evidence type="ECO:0000256" key="3">
    <source>
        <dbReference type="ARBA" id="ARBA00022723"/>
    </source>
</evidence>
<evidence type="ECO:0000256" key="2">
    <source>
        <dbReference type="ARBA" id="ARBA00013064"/>
    </source>
</evidence>
<dbReference type="NCBIfam" id="TIGR01685">
    <property type="entry name" value="MDP-1"/>
    <property type="match status" value="1"/>
</dbReference>
<evidence type="ECO:0000256" key="8">
    <source>
        <dbReference type="ARBA" id="ARBA00055318"/>
    </source>
</evidence>
<dbReference type="AlphaFoldDB" id="A0A8J5MPZ4"/>
<keyword evidence="3" id="KW-0479">Metal-binding</keyword>
<keyword evidence="4" id="KW-0378">Hydrolase</keyword>
<accession>A0A8J5MPZ4</accession>
<organism evidence="10 11">
    <name type="scientific">Homarus americanus</name>
    <name type="common">American lobster</name>
    <dbReference type="NCBI Taxonomy" id="6706"/>
    <lineage>
        <taxon>Eukaryota</taxon>
        <taxon>Metazoa</taxon>
        <taxon>Ecdysozoa</taxon>
        <taxon>Arthropoda</taxon>
        <taxon>Crustacea</taxon>
        <taxon>Multicrustacea</taxon>
        <taxon>Malacostraca</taxon>
        <taxon>Eumalacostraca</taxon>
        <taxon>Eucarida</taxon>
        <taxon>Decapoda</taxon>
        <taxon>Pleocyemata</taxon>
        <taxon>Astacidea</taxon>
        <taxon>Nephropoidea</taxon>
        <taxon>Nephropidae</taxon>
        <taxon>Homarus</taxon>
    </lineage>
</organism>
<dbReference type="OrthoDB" id="2865258at2759"/>
<dbReference type="EC" id="3.1.3.48" evidence="2"/>
<name>A0A8J5MPZ4_HOMAM</name>
<dbReference type="FunFam" id="3.40.50.1000:FF:000127">
    <property type="entry name" value="Magnesium-dependent phosphatase 1"/>
    <property type="match status" value="1"/>
</dbReference>
<evidence type="ECO:0000313" key="11">
    <source>
        <dbReference type="Proteomes" id="UP000747542"/>
    </source>
</evidence>
<dbReference type="SFLD" id="SFLDG01131">
    <property type="entry name" value="C1.5.2:_MDP_Like"/>
    <property type="match status" value="1"/>
</dbReference>
<dbReference type="InterPro" id="IPR035679">
    <property type="entry name" value="MDP-1_euk"/>
</dbReference>
<gene>
    <name evidence="10" type="primary">MDP1-L1</name>
    <name evidence="10" type="ORF">Hamer_G004033</name>
</gene>
<comment type="function">
    <text evidence="8">Magnesium-dependent phosphatase which may act as a tyrosine phosphatase.</text>
</comment>
<comment type="cofactor">
    <cofactor evidence="1">
        <name>Mg(2+)</name>
        <dbReference type="ChEBI" id="CHEBI:18420"/>
    </cofactor>
</comment>
<dbReference type="Proteomes" id="UP000747542">
    <property type="component" value="Unassembled WGS sequence"/>
</dbReference>
<evidence type="ECO:0000256" key="7">
    <source>
        <dbReference type="ARBA" id="ARBA00051722"/>
    </source>
</evidence>
<dbReference type="GO" id="GO:0004725">
    <property type="term" value="F:protein tyrosine phosphatase activity"/>
    <property type="evidence" value="ECO:0007669"/>
    <property type="project" value="UniProtKB-EC"/>
</dbReference>
<dbReference type="InterPro" id="IPR010033">
    <property type="entry name" value="HAD_SF_ppase_IIIC"/>
</dbReference>
<dbReference type="SFLD" id="SFLDS00003">
    <property type="entry name" value="Haloacid_Dehalogenase"/>
    <property type="match status" value="1"/>
</dbReference>
<comment type="catalytic activity">
    <reaction evidence="7">
        <text>O-phospho-L-tyrosyl-[protein] + H2O = L-tyrosyl-[protein] + phosphate</text>
        <dbReference type="Rhea" id="RHEA:10684"/>
        <dbReference type="Rhea" id="RHEA-COMP:10136"/>
        <dbReference type="Rhea" id="RHEA-COMP:20101"/>
        <dbReference type="ChEBI" id="CHEBI:15377"/>
        <dbReference type="ChEBI" id="CHEBI:43474"/>
        <dbReference type="ChEBI" id="CHEBI:46858"/>
        <dbReference type="ChEBI" id="CHEBI:61978"/>
        <dbReference type="EC" id="3.1.3.48"/>
    </reaction>
</comment>
<dbReference type="Pfam" id="PF12689">
    <property type="entry name" value="Acid_PPase"/>
    <property type="match status" value="1"/>
</dbReference>
<proteinExistence type="predicted"/>